<comment type="caution">
    <text evidence="1">The sequence shown here is derived from an EMBL/GenBank/DDBJ whole genome shotgun (WGS) entry which is preliminary data.</text>
</comment>
<accession>A0A1F7IBI6</accession>
<dbReference type="PANTHER" id="PTHR43861:SF6">
    <property type="entry name" value="METHYLTRANSFERASE TYPE 11"/>
    <property type="match status" value="1"/>
</dbReference>
<evidence type="ECO:0000313" key="1">
    <source>
        <dbReference type="EMBL" id="OGK40723.1"/>
    </source>
</evidence>
<organism evidence="1 2">
    <name type="scientific">Candidatus Roizmanbacteria bacterium RIFCSPLOWO2_01_FULL_35_13</name>
    <dbReference type="NCBI Taxonomy" id="1802055"/>
    <lineage>
        <taxon>Bacteria</taxon>
        <taxon>Candidatus Roizmaniibacteriota</taxon>
    </lineage>
</organism>
<gene>
    <name evidence="1" type="ORF">A3A74_03850</name>
</gene>
<sequence>MISSCICDNGKKSYFRKFISYKNETVFKEFEGIVIGKCENCGILKTFPPESGVKFNPKQSRAEFYDNSQEKFIGLFKPIVNLIKKHKKSGTILDVGCSSGILLTLLKKEEFNIKGIEPNKKAFSIAKNKLGKDIFSGTLQDFLGRNKKKFDCIIYNHVLEHIEDPVEEINLAKKILKRGGILILGVPNTSNIIFYLRQKYWEPLMPNEHIWHFNTKYLISLFKRLDLKVIEKYFSDDGRQDYPLMKKSYFRTLSFVNKFFGTGEAVLLVFKPI</sequence>
<dbReference type="Pfam" id="PF13489">
    <property type="entry name" value="Methyltransf_23"/>
    <property type="match status" value="1"/>
</dbReference>
<dbReference type="EMBL" id="MGAF01000026">
    <property type="protein sequence ID" value="OGK40723.1"/>
    <property type="molecule type" value="Genomic_DNA"/>
</dbReference>
<dbReference type="Gene3D" id="3.40.50.150">
    <property type="entry name" value="Vaccinia Virus protein VP39"/>
    <property type="match status" value="1"/>
</dbReference>
<reference evidence="1 2" key="1">
    <citation type="journal article" date="2016" name="Nat. Commun.">
        <title>Thousands of microbial genomes shed light on interconnected biogeochemical processes in an aquifer system.</title>
        <authorList>
            <person name="Anantharaman K."/>
            <person name="Brown C.T."/>
            <person name="Hug L.A."/>
            <person name="Sharon I."/>
            <person name="Castelle C.J."/>
            <person name="Probst A.J."/>
            <person name="Thomas B.C."/>
            <person name="Singh A."/>
            <person name="Wilkins M.J."/>
            <person name="Karaoz U."/>
            <person name="Brodie E.L."/>
            <person name="Williams K.H."/>
            <person name="Hubbard S.S."/>
            <person name="Banfield J.F."/>
        </authorList>
    </citation>
    <scope>NUCLEOTIDE SEQUENCE [LARGE SCALE GENOMIC DNA]</scope>
</reference>
<dbReference type="SUPFAM" id="SSF53335">
    <property type="entry name" value="S-adenosyl-L-methionine-dependent methyltransferases"/>
    <property type="match status" value="1"/>
</dbReference>
<dbReference type="PANTHER" id="PTHR43861">
    <property type="entry name" value="TRANS-ACONITATE 2-METHYLTRANSFERASE-RELATED"/>
    <property type="match status" value="1"/>
</dbReference>
<proteinExistence type="predicted"/>
<dbReference type="STRING" id="1802055.A3A74_03850"/>
<dbReference type="Proteomes" id="UP000179270">
    <property type="component" value="Unassembled WGS sequence"/>
</dbReference>
<dbReference type="InterPro" id="IPR029063">
    <property type="entry name" value="SAM-dependent_MTases_sf"/>
</dbReference>
<protein>
    <submittedName>
        <fullName evidence="1">Uncharacterized protein</fullName>
    </submittedName>
</protein>
<evidence type="ECO:0000313" key="2">
    <source>
        <dbReference type="Proteomes" id="UP000179270"/>
    </source>
</evidence>
<dbReference type="AlphaFoldDB" id="A0A1F7IBI6"/>
<name>A0A1F7IBI6_9BACT</name>
<dbReference type="CDD" id="cd02440">
    <property type="entry name" value="AdoMet_MTases"/>
    <property type="match status" value="1"/>
</dbReference>